<proteinExistence type="predicted"/>
<keyword evidence="1" id="KW-0560">Oxidoreductase</keyword>
<dbReference type="Gene3D" id="1.20.1090.10">
    <property type="entry name" value="Dehydroquinate synthase-like - alpha domain"/>
    <property type="match status" value="1"/>
</dbReference>
<gene>
    <name evidence="1" type="ORF">ACFQE1_20700</name>
</gene>
<comment type="caution">
    <text evidence="1">The sequence shown here is derived from an EMBL/GenBank/DDBJ whole genome shotgun (WGS) entry which is preliminary data.</text>
</comment>
<organism evidence="1 2">
    <name type="scientific">Halobium palmae</name>
    <dbReference type="NCBI Taxonomy" id="1776492"/>
    <lineage>
        <taxon>Archaea</taxon>
        <taxon>Methanobacteriati</taxon>
        <taxon>Methanobacteriota</taxon>
        <taxon>Stenosarchaea group</taxon>
        <taxon>Halobacteria</taxon>
        <taxon>Halobacteriales</taxon>
        <taxon>Haloferacaceae</taxon>
        <taxon>Halobium</taxon>
    </lineage>
</organism>
<reference evidence="1 2" key="1">
    <citation type="journal article" date="2019" name="Int. J. Syst. Evol. Microbiol.">
        <title>The Global Catalogue of Microorganisms (GCM) 10K type strain sequencing project: providing services to taxonomists for standard genome sequencing and annotation.</title>
        <authorList>
            <consortium name="The Broad Institute Genomics Platform"/>
            <consortium name="The Broad Institute Genome Sequencing Center for Infectious Disease"/>
            <person name="Wu L."/>
            <person name="Ma J."/>
        </authorList>
    </citation>
    <scope>NUCLEOTIDE SEQUENCE [LARGE SCALE GENOMIC DNA]</scope>
    <source>
        <strain evidence="1 2">NBRC 111368</strain>
    </source>
</reference>
<sequence length="79" mass="8886">VGDREAADAARAQYVQLQRDLNVLPSGLNELAGVTEADVDRLAERTVESQQRLLRCNPRPVTEDDVREVFLDALHNWEA</sequence>
<evidence type="ECO:0000313" key="2">
    <source>
        <dbReference type="Proteomes" id="UP001596328"/>
    </source>
</evidence>
<keyword evidence="2" id="KW-1185">Reference proteome</keyword>
<protein>
    <submittedName>
        <fullName evidence="1">Iron-containing alcohol dehydrogenase</fullName>
        <ecNumber evidence="1">1.1.1.1</ecNumber>
    </submittedName>
</protein>
<dbReference type="EC" id="1.1.1.1" evidence="1"/>
<dbReference type="AlphaFoldDB" id="A0ABD5S5A5"/>
<dbReference type="Proteomes" id="UP001596328">
    <property type="component" value="Unassembled WGS sequence"/>
</dbReference>
<name>A0ABD5S5A5_9EURY</name>
<dbReference type="GO" id="GO:0004022">
    <property type="term" value="F:alcohol dehydrogenase (NAD+) activity"/>
    <property type="evidence" value="ECO:0007669"/>
    <property type="project" value="UniProtKB-EC"/>
</dbReference>
<feature type="non-terminal residue" evidence="1">
    <location>
        <position position="1"/>
    </location>
</feature>
<evidence type="ECO:0000313" key="1">
    <source>
        <dbReference type="EMBL" id="MFC6726745.1"/>
    </source>
</evidence>
<dbReference type="SUPFAM" id="SSF56796">
    <property type="entry name" value="Dehydroquinate synthase-like"/>
    <property type="match status" value="1"/>
</dbReference>
<dbReference type="EMBL" id="JBHSWU010001359">
    <property type="protein sequence ID" value="MFC6726745.1"/>
    <property type="molecule type" value="Genomic_DNA"/>
</dbReference>
<accession>A0ABD5S5A5</accession>